<evidence type="ECO:0000256" key="1">
    <source>
        <dbReference type="ARBA" id="ARBA00004651"/>
    </source>
</evidence>
<keyword evidence="12" id="KW-1185">Reference proteome</keyword>
<proteinExistence type="inferred from homology"/>
<accession>A0A1N6WDG2</accession>
<dbReference type="AlphaFoldDB" id="A0A1N6WDG2"/>
<gene>
    <name evidence="9" type="ORF">B1B05_09885</name>
    <name evidence="10" type="ORF">SAMN05443094_104132</name>
</gene>
<comment type="subcellular location">
    <subcellularLocation>
        <location evidence="1 8">Cell membrane</location>
        <topology evidence="1 8">Multi-pass membrane protein</topology>
    </subcellularLocation>
</comment>
<feature type="transmembrane region" description="Helical" evidence="8">
    <location>
        <begin position="46"/>
        <end position="65"/>
    </location>
</feature>
<feature type="transmembrane region" description="Helical" evidence="8">
    <location>
        <begin position="187"/>
        <end position="217"/>
    </location>
</feature>
<dbReference type="InterPro" id="IPR002781">
    <property type="entry name" value="TM_pro_TauE-like"/>
</dbReference>
<keyword evidence="6 8" id="KW-1133">Transmembrane helix</keyword>
<dbReference type="Proteomes" id="UP000215545">
    <property type="component" value="Unassembled WGS sequence"/>
</dbReference>
<evidence type="ECO:0000256" key="3">
    <source>
        <dbReference type="ARBA" id="ARBA00022448"/>
    </source>
</evidence>
<feature type="transmembrane region" description="Helical" evidence="8">
    <location>
        <begin position="77"/>
        <end position="96"/>
    </location>
</feature>
<dbReference type="EMBL" id="MWSK01000004">
    <property type="protein sequence ID" value="OXS77907.1"/>
    <property type="molecule type" value="Genomic_DNA"/>
</dbReference>
<dbReference type="EMBL" id="FTLX01000004">
    <property type="protein sequence ID" value="SIQ88010.1"/>
    <property type="molecule type" value="Genomic_DNA"/>
</dbReference>
<keyword evidence="7 8" id="KW-0472">Membrane</keyword>
<evidence type="ECO:0000256" key="2">
    <source>
        <dbReference type="ARBA" id="ARBA00009142"/>
    </source>
</evidence>
<feature type="transmembrane region" description="Helical" evidence="8">
    <location>
        <begin position="102"/>
        <end position="117"/>
    </location>
</feature>
<comment type="similarity">
    <text evidence="2 8">Belongs to the 4-toluene sulfonate uptake permease (TSUP) (TC 2.A.102) family.</text>
</comment>
<name>A0A1N6WDG2_9BACI</name>
<keyword evidence="4 8" id="KW-1003">Cell membrane</keyword>
<dbReference type="OrthoDB" id="554695at2"/>
<evidence type="ECO:0000313" key="9">
    <source>
        <dbReference type="EMBL" id="OXS77907.1"/>
    </source>
</evidence>
<evidence type="ECO:0000256" key="4">
    <source>
        <dbReference type="ARBA" id="ARBA00022475"/>
    </source>
</evidence>
<keyword evidence="5 8" id="KW-0812">Transmembrane</keyword>
<evidence type="ECO:0000313" key="10">
    <source>
        <dbReference type="EMBL" id="SIQ88010.1"/>
    </source>
</evidence>
<dbReference type="Proteomes" id="UP000186385">
    <property type="component" value="Unassembled WGS sequence"/>
</dbReference>
<reference evidence="9" key="3">
    <citation type="submission" date="2017-03" db="EMBL/GenBank/DDBJ databases">
        <authorList>
            <person name="Dastager S.G."/>
            <person name="Neurgaonkar P.S."/>
            <person name="Dharne M.S."/>
        </authorList>
    </citation>
    <scope>NUCLEOTIDE SEQUENCE</scope>
    <source>
        <strain evidence="9">DSM 25145</strain>
    </source>
</reference>
<dbReference type="STRING" id="1017273.SAMN05443094_104132"/>
<feature type="transmembrane region" description="Helical" evidence="8">
    <location>
        <begin position="137"/>
        <end position="167"/>
    </location>
</feature>
<keyword evidence="3" id="KW-0813">Transport</keyword>
<organism evidence="10 11">
    <name type="scientific">Domibacillus enclensis</name>
    <dbReference type="NCBI Taxonomy" id="1017273"/>
    <lineage>
        <taxon>Bacteria</taxon>
        <taxon>Bacillati</taxon>
        <taxon>Bacillota</taxon>
        <taxon>Bacilli</taxon>
        <taxon>Bacillales</taxon>
        <taxon>Bacillaceae</taxon>
        <taxon>Domibacillus</taxon>
    </lineage>
</organism>
<dbReference type="PANTHER" id="PTHR30269">
    <property type="entry name" value="TRANSMEMBRANE PROTEIN YFCA"/>
    <property type="match status" value="1"/>
</dbReference>
<sequence>MDEMTILTLFFFGFLAAFIDAVVGGGGLISIPALLATGLPPAAAVATNKLASTMGALTSTIAFIRAGKVDFRLTGKLFPLALIGSFIGATTVQFISSDVLKPLILFLLILVALFTVFKKNWGTVSTYRKMETKKAVLFVAAIFIIGFYDGFLGAGTGSFMLFAFLLIGFDFMQSAGNAKLLNFGSNIAALLLFLYMDMVYVPYGLVMGSAMILGALAGSRFAIRKGTSYVRALFILVTVSLIGKNIYDFLFPH</sequence>
<feature type="transmembrane region" description="Helical" evidence="8">
    <location>
        <begin position="229"/>
        <end position="247"/>
    </location>
</feature>
<evidence type="ECO:0000256" key="6">
    <source>
        <dbReference type="ARBA" id="ARBA00022989"/>
    </source>
</evidence>
<dbReference type="PANTHER" id="PTHR30269:SF0">
    <property type="entry name" value="MEMBRANE TRANSPORTER PROTEIN YFCA-RELATED"/>
    <property type="match status" value="1"/>
</dbReference>
<reference evidence="10 11" key="1">
    <citation type="submission" date="2017-01" db="EMBL/GenBank/DDBJ databases">
        <authorList>
            <person name="Mah S.A."/>
            <person name="Swanson W.J."/>
            <person name="Moy G.W."/>
            <person name="Vacquier V.D."/>
        </authorList>
    </citation>
    <scope>NUCLEOTIDE SEQUENCE [LARGE SCALE GENOMIC DNA]</scope>
    <source>
        <strain evidence="10 11">NIO-1016</strain>
    </source>
</reference>
<evidence type="ECO:0000313" key="11">
    <source>
        <dbReference type="Proteomes" id="UP000186385"/>
    </source>
</evidence>
<evidence type="ECO:0000256" key="5">
    <source>
        <dbReference type="ARBA" id="ARBA00022692"/>
    </source>
</evidence>
<evidence type="ECO:0000313" key="12">
    <source>
        <dbReference type="Proteomes" id="UP000215545"/>
    </source>
</evidence>
<dbReference type="GO" id="GO:0005886">
    <property type="term" value="C:plasma membrane"/>
    <property type="evidence" value="ECO:0007669"/>
    <property type="project" value="UniProtKB-SubCell"/>
</dbReference>
<protein>
    <recommendedName>
        <fullName evidence="8">Probable membrane transporter protein</fullName>
    </recommendedName>
</protein>
<dbReference type="InterPro" id="IPR052017">
    <property type="entry name" value="TSUP"/>
</dbReference>
<evidence type="ECO:0000256" key="8">
    <source>
        <dbReference type="RuleBase" id="RU363041"/>
    </source>
</evidence>
<evidence type="ECO:0000256" key="7">
    <source>
        <dbReference type="ARBA" id="ARBA00023136"/>
    </source>
</evidence>
<dbReference type="Pfam" id="PF01925">
    <property type="entry name" value="TauE"/>
    <property type="match status" value="1"/>
</dbReference>
<reference evidence="12" key="2">
    <citation type="submission" date="2017-03" db="EMBL/GenBank/DDBJ databases">
        <title>Bacillus sp. V-88(T) DSM27956, whole genome shotgun sequencing project.</title>
        <authorList>
            <person name="Dastager S.G."/>
            <person name="Neurgaonkar P.S."/>
            <person name="Dharne M.S."/>
        </authorList>
    </citation>
    <scope>NUCLEOTIDE SEQUENCE [LARGE SCALE GENOMIC DNA]</scope>
    <source>
        <strain evidence="12">DSM 25145</strain>
    </source>
</reference>